<dbReference type="InterPro" id="IPR016156">
    <property type="entry name" value="FAD/NAD-linked_Rdtase_dimer_sf"/>
</dbReference>
<reference evidence="8 9" key="1">
    <citation type="submission" date="2021-10" db="EMBL/GenBank/DDBJ databases">
        <title>Streptomyces gossypii sp. nov., isolated from soil collected from cotton field.</title>
        <authorList>
            <person name="Ge X."/>
            <person name="Chen X."/>
            <person name="Liu W."/>
        </authorList>
    </citation>
    <scope>NUCLEOTIDE SEQUENCE [LARGE SCALE GENOMIC DNA]</scope>
    <source>
        <strain evidence="8 9">N2-109</strain>
    </source>
</reference>
<keyword evidence="4" id="KW-0809">Transit peptide</keyword>
<evidence type="ECO:0000256" key="4">
    <source>
        <dbReference type="ARBA" id="ARBA00022946"/>
    </source>
</evidence>
<sequence>MTGPRMTGPLTSGPLTSATGPGIIVVGASLAGVRAARALRERGYGGRLTLVGDERHPPYDRPPLSKEFLTGPADAERFGLPLDGLEADWVLGRAAERLDPRRLVVALDDGTEMPCEGLVIATGSRARPWVADAPRRGVHTLRGLDDARALGAALAGGGPLLIAGAGFVGTEIAAAARAADVPVTLVDKAARPWIGRFGAEAAAFVERLHRDAGVDLRCGTRVEALTGDGDGDDRVTGAELSDGTSVAAGTVVVALGAVPSTGWLAGSGLALDQGVRVDAYCRALRTDGTHVPGIVAAGDVARWPHPWVPGRGLTLGHWSNAVEQAEVAARTLLFPQEPTAYRPVPSFWSDQYGVKFRSVGLPELADTVEVREQSTERRRLDLAYYRDGALVGALTANRAARTASYQAQLAAALALAPDGPLPGRQAATS</sequence>
<evidence type="ECO:0000313" key="9">
    <source>
        <dbReference type="Proteomes" id="UP001156389"/>
    </source>
</evidence>
<dbReference type="PRINTS" id="PR00469">
    <property type="entry name" value="PNDRDTASEII"/>
</dbReference>
<comment type="caution">
    <text evidence="8">The sequence shown here is derived from an EMBL/GenBank/DDBJ whole genome shotgun (WGS) entry which is preliminary data.</text>
</comment>
<evidence type="ECO:0000256" key="2">
    <source>
        <dbReference type="ARBA" id="ARBA00022630"/>
    </source>
</evidence>
<evidence type="ECO:0000259" key="6">
    <source>
        <dbReference type="Pfam" id="PF07992"/>
    </source>
</evidence>
<dbReference type="SUPFAM" id="SSF51905">
    <property type="entry name" value="FAD/NAD(P)-binding domain"/>
    <property type="match status" value="1"/>
</dbReference>
<dbReference type="PANTHER" id="PTHR43557:SF2">
    <property type="entry name" value="RIESKE DOMAIN-CONTAINING PROTEIN-RELATED"/>
    <property type="match status" value="1"/>
</dbReference>
<proteinExistence type="predicted"/>
<evidence type="ECO:0000256" key="1">
    <source>
        <dbReference type="ARBA" id="ARBA00001974"/>
    </source>
</evidence>
<protein>
    <submittedName>
        <fullName evidence="8">NAD(P)/FAD-dependent oxidoreductase</fullName>
    </submittedName>
</protein>
<keyword evidence="5" id="KW-0560">Oxidoreductase</keyword>
<evidence type="ECO:0000256" key="5">
    <source>
        <dbReference type="ARBA" id="ARBA00023002"/>
    </source>
</evidence>
<dbReference type="Gene3D" id="3.50.50.60">
    <property type="entry name" value="FAD/NAD(P)-binding domain"/>
    <property type="match status" value="2"/>
</dbReference>
<dbReference type="RefSeq" id="WP_260220494.1">
    <property type="nucleotide sequence ID" value="NZ_JAJAGO010000012.1"/>
</dbReference>
<dbReference type="InterPro" id="IPR023753">
    <property type="entry name" value="FAD/NAD-binding_dom"/>
</dbReference>
<dbReference type="InterPro" id="IPR036188">
    <property type="entry name" value="FAD/NAD-bd_sf"/>
</dbReference>
<dbReference type="Pfam" id="PF14759">
    <property type="entry name" value="Reductase_C"/>
    <property type="match status" value="1"/>
</dbReference>
<dbReference type="InterPro" id="IPR050446">
    <property type="entry name" value="FAD-oxidoreductase/Apoptosis"/>
</dbReference>
<dbReference type="Gene3D" id="3.30.390.30">
    <property type="match status" value="1"/>
</dbReference>
<feature type="domain" description="Reductase C-terminal" evidence="7">
    <location>
        <begin position="347"/>
        <end position="415"/>
    </location>
</feature>
<evidence type="ECO:0000259" key="7">
    <source>
        <dbReference type="Pfam" id="PF14759"/>
    </source>
</evidence>
<evidence type="ECO:0000256" key="3">
    <source>
        <dbReference type="ARBA" id="ARBA00022827"/>
    </source>
</evidence>
<name>A0ABT2JZ77_9ACTN</name>
<dbReference type="SUPFAM" id="SSF55424">
    <property type="entry name" value="FAD/NAD-linked reductases, dimerisation (C-terminal) domain"/>
    <property type="match status" value="1"/>
</dbReference>
<dbReference type="PRINTS" id="PR00368">
    <property type="entry name" value="FADPNR"/>
</dbReference>
<dbReference type="Pfam" id="PF07992">
    <property type="entry name" value="Pyr_redox_2"/>
    <property type="match status" value="1"/>
</dbReference>
<organism evidence="8 9">
    <name type="scientific">Streptomyces gossypii</name>
    <dbReference type="NCBI Taxonomy" id="2883101"/>
    <lineage>
        <taxon>Bacteria</taxon>
        <taxon>Bacillati</taxon>
        <taxon>Actinomycetota</taxon>
        <taxon>Actinomycetes</taxon>
        <taxon>Kitasatosporales</taxon>
        <taxon>Streptomycetaceae</taxon>
        <taxon>Streptomyces</taxon>
    </lineage>
</organism>
<gene>
    <name evidence="8" type="ORF">LHJ74_25120</name>
</gene>
<keyword evidence="3" id="KW-0274">FAD</keyword>
<keyword evidence="9" id="KW-1185">Reference proteome</keyword>
<dbReference type="InterPro" id="IPR018247">
    <property type="entry name" value="EF_Hand_1_Ca_BS"/>
</dbReference>
<keyword evidence="2" id="KW-0285">Flavoprotein</keyword>
<dbReference type="PROSITE" id="PS00018">
    <property type="entry name" value="EF_HAND_1"/>
    <property type="match status" value="1"/>
</dbReference>
<dbReference type="PANTHER" id="PTHR43557">
    <property type="entry name" value="APOPTOSIS-INDUCING FACTOR 1"/>
    <property type="match status" value="1"/>
</dbReference>
<comment type="cofactor">
    <cofactor evidence="1">
        <name>FAD</name>
        <dbReference type="ChEBI" id="CHEBI:57692"/>
    </cofactor>
</comment>
<accession>A0ABT2JZ77</accession>
<dbReference type="InterPro" id="IPR028202">
    <property type="entry name" value="Reductase_C"/>
</dbReference>
<evidence type="ECO:0000313" key="8">
    <source>
        <dbReference type="EMBL" id="MCT2593146.1"/>
    </source>
</evidence>
<dbReference type="EMBL" id="JAJAGO010000012">
    <property type="protein sequence ID" value="MCT2593146.1"/>
    <property type="molecule type" value="Genomic_DNA"/>
</dbReference>
<feature type="domain" description="FAD/NAD(P)-binding" evidence="6">
    <location>
        <begin position="23"/>
        <end position="325"/>
    </location>
</feature>
<dbReference type="Proteomes" id="UP001156389">
    <property type="component" value="Unassembled WGS sequence"/>
</dbReference>